<reference evidence="1" key="1">
    <citation type="submission" date="2021-02" db="EMBL/GenBank/DDBJ databases">
        <title>Genome sequence of Rhodospirillales sp. strain TMPK1 isolated from soil.</title>
        <authorList>
            <person name="Nakai R."/>
            <person name="Kusada H."/>
            <person name="Tamaki H."/>
        </authorList>
    </citation>
    <scope>NUCLEOTIDE SEQUENCE</scope>
    <source>
        <strain evidence="1">TMPK1</strain>
    </source>
</reference>
<dbReference type="Proteomes" id="UP000681075">
    <property type="component" value="Unassembled WGS sequence"/>
</dbReference>
<accession>A0A8S8XBM5</accession>
<dbReference type="PANTHER" id="PTHR39338:SF7">
    <property type="entry name" value="BLL6692 PROTEIN"/>
    <property type="match status" value="1"/>
</dbReference>
<proteinExistence type="predicted"/>
<dbReference type="EMBL" id="BOPV01000001">
    <property type="protein sequence ID" value="GIL38725.1"/>
    <property type="molecule type" value="Genomic_DNA"/>
</dbReference>
<dbReference type="RefSeq" id="WP_420241781.1">
    <property type="nucleotide sequence ID" value="NZ_BOPV01000001.1"/>
</dbReference>
<organism evidence="1 2">
    <name type="scientific">Roseiterribacter gracilis</name>
    <dbReference type="NCBI Taxonomy" id="2812848"/>
    <lineage>
        <taxon>Bacteria</taxon>
        <taxon>Pseudomonadati</taxon>
        <taxon>Pseudomonadota</taxon>
        <taxon>Alphaproteobacteria</taxon>
        <taxon>Rhodospirillales</taxon>
        <taxon>Roseiterribacteraceae</taxon>
        <taxon>Roseiterribacter</taxon>
    </lineage>
</organism>
<dbReference type="PANTHER" id="PTHR39338">
    <property type="entry name" value="BLL5662 PROTEIN-RELATED"/>
    <property type="match status" value="1"/>
</dbReference>
<evidence type="ECO:0000313" key="2">
    <source>
        <dbReference type="Proteomes" id="UP000681075"/>
    </source>
</evidence>
<dbReference type="AlphaFoldDB" id="A0A8S8XBM5"/>
<comment type="caution">
    <text evidence="1">The sequence shown here is derived from an EMBL/GenBank/DDBJ whole genome shotgun (WGS) entry which is preliminary data.</text>
</comment>
<protein>
    <submittedName>
        <fullName evidence="1">VWA domain-containing protein</fullName>
    </submittedName>
</protein>
<name>A0A8S8XBM5_9PROT</name>
<evidence type="ECO:0000313" key="1">
    <source>
        <dbReference type="EMBL" id="GIL38725.1"/>
    </source>
</evidence>
<gene>
    <name evidence="1" type="ORF">TMPK1_09620</name>
</gene>
<sequence length="400" mass="46376">MFPSFFFALRQAAVPVSLKEYLTLLEAMQRDVPEHDIEHFYYVARAILVKDERHLDRFDRVFGEVFKGLEREEGAGADAIEANIPDEWLRKLAEKILTDEEKAQIEALGGWDKLMETLKQRLEEQQGRHQGGSKWIGTAGTSPFGAYGYNPEGVRIGQHESRHRRAVKVWDKRDFRDLDGDVDLGTRNIKIALRRLRKFARHGAAEILDLPGTVRATADNAGWLDLQLERERHNAVKVLLFLDVGGSMDDHVRICAELFSAAKTEFKHLEWYYFHNCVYERVWKENARRWDAPISTAEVLHTYGPDYRLVFVGDAAMSPYEIVQPGGSVEHWNDESGEVWMRRLLAQWPKAAWLNPTPRQYWDHTPSTRMLRQILEDRQEDRMYPLTLSGLEAAMKQLSR</sequence>
<keyword evidence="2" id="KW-1185">Reference proteome</keyword>
<dbReference type="Pfam" id="PF05762">
    <property type="entry name" value="VWA_CoxE"/>
    <property type="match status" value="1"/>
</dbReference>
<dbReference type="InterPro" id="IPR008912">
    <property type="entry name" value="Uncharacterised_CoxE"/>
</dbReference>